<dbReference type="Pfam" id="PF01997">
    <property type="entry name" value="Translin"/>
    <property type="match status" value="1"/>
</dbReference>
<dbReference type="STRING" id="6412.T1G812"/>
<dbReference type="Proteomes" id="UP000015101">
    <property type="component" value="Unassembled WGS sequence"/>
</dbReference>
<accession>T1G812</accession>
<keyword evidence="6" id="KW-0479">Metal-binding</keyword>
<evidence type="ECO:0000256" key="1">
    <source>
        <dbReference type="ARBA" id="ARBA00004123"/>
    </source>
</evidence>
<feature type="binding site" evidence="6">
    <location>
        <position position="93"/>
    </location>
    <ligand>
        <name>Mg(2+)</name>
        <dbReference type="ChEBI" id="CHEBI:18420"/>
    </ligand>
</feature>
<evidence type="ECO:0008006" key="10">
    <source>
        <dbReference type="Google" id="ProtNLM"/>
    </source>
</evidence>
<keyword evidence="9" id="KW-1185">Reference proteome</keyword>
<dbReference type="EnsemblMetazoa" id="HelroT91227">
    <property type="protein sequence ID" value="HelroP91227"/>
    <property type="gene ID" value="HelroG91227"/>
</dbReference>
<evidence type="ECO:0000313" key="7">
    <source>
        <dbReference type="EMBL" id="ESN89932.1"/>
    </source>
</evidence>
<comment type="subcellular location">
    <subcellularLocation>
        <location evidence="2">Cytoplasm</location>
    </subcellularLocation>
    <subcellularLocation>
        <location evidence="1">Nucleus</location>
    </subcellularLocation>
</comment>
<keyword evidence="4" id="KW-0963">Cytoplasm</keyword>
<dbReference type="Gene3D" id="1.20.58.200">
    <property type="entry name" value="Translin, domain 2"/>
    <property type="match status" value="1"/>
</dbReference>
<keyword evidence="6" id="KW-0460">Magnesium</keyword>
<dbReference type="EMBL" id="AMQM01008547">
    <property type="status" value="NOT_ANNOTATED_CDS"/>
    <property type="molecule type" value="Genomic_DNA"/>
</dbReference>
<dbReference type="FunFam" id="1.20.58.200:FF:000001">
    <property type="entry name" value="Translin-associated factor X"/>
    <property type="match status" value="1"/>
</dbReference>
<evidence type="ECO:0000256" key="3">
    <source>
        <dbReference type="ARBA" id="ARBA00005902"/>
    </source>
</evidence>
<dbReference type="FunCoup" id="T1G812">
    <property type="interactions" value="1889"/>
</dbReference>
<keyword evidence="5" id="KW-0539">Nucleus</keyword>
<reference evidence="7 9" key="2">
    <citation type="journal article" date="2013" name="Nature">
        <title>Insights into bilaterian evolution from three spiralian genomes.</title>
        <authorList>
            <person name="Simakov O."/>
            <person name="Marletaz F."/>
            <person name="Cho S.J."/>
            <person name="Edsinger-Gonzales E."/>
            <person name="Havlak P."/>
            <person name="Hellsten U."/>
            <person name="Kuo D.H."/>
            <person name="Larsson T."/>
            <person name="Lv J."/>
            <person name="Arendt D."/>
            <person name="Savage R."/>
            <person name="Osoegawa K."/>
            <person name="de Jong P."/>
            <person name="Grimwood J."/>
            <person name="Chapman J.A."/>
            <person name="Shapiro H."/>
            <person name="Aerts A."/>
            <person name="Otillar R.P."/>
            <person name="Terry A.Y."/>
            <person name="Boore J.L."/>
            <person name="Grigoriev I.V."/>
            <person name="Lindberg D.R."/>
            <person name="Seaver E.C."/>
            <person name="Weisblat D.A."/>
            <person name="Putnam N.H."/>
            <person name="Rokhsar D.S."/>
        </authorList>
    </citation>
    <scope>NUCLEOTIDE SEQUENCE</scope>
</reference>
<comment type="similarity">
    <text evidence="3">Belongs to the translin family.</text>
</comment>
<dbReference type="KEGG" id="hro:HELRODRAFT_91227"/>
<dbReference type="RefSeq" id="XP_009032015.1">
    <property type="nucleotide sequence ID" value="XM_009033767.1"/>
</dbReference>
<reference evidence="9" key="1">
    <citation type="submission" date="2012-12" db="EMBL/GenBank/DDBJ databases">
        <authorList>
            <person name="Hellsten U."/>
            <person name="Grimwood J."/>
            <person name="Chapman J.A."/>
            <person name="Shapiro H."/>
            <person name="Aerts A."/>
            <person name="Otillar R.P."/>
            <person name="Terry A.Y."/>
            <person name="Boore J.L."/>
            <person name="Simakov O."/>
            <person name="Marletaz F."/>
            <person name="Cho S.-J."/>
            <person name="Edsinger-Gonzales E."/>
            <person name="Havlak P."/>
            <person name="Kuo D.-H."/>
            <person name="Larsson T."/>
            <person name="Lv J."/>
            <person name="Arendt D."/>
            <person name="Savage R."/>
            <person name="Osoegawa K."/>
            <person name="de Jong P."/>
            <person name="Lindberg D.R."/>
            <person name="Seaver E.C."/>
            <person name="Weisblat D.A."/>
            <person name="Putnam N.H."/>
            <person name="Grigoriev I.V."/>
            <person name="Rokhsar D.S."/>
        </authorList>
    </citation>
    <scope>NUCLEOTIDE SEQUENCE</scope>
</reference>
<evidence type="ECO:0000256" key="5">
    <source>
        <dbReference type="ARBA" id="ARBA00023242"/>
    </source>
</evidence>
<feature type="binding site" evidence="6">
    <location>
        <position position="154"/>
    </location>
    <ligand>
        <name>Mg(2+)</name>
        <dbReference type="ChEBI" id="CHEBI:18420"/>
    </ligand>
</feature>
<evidence type="ECO:0000256" key="2">
    <source>
        <dbReference type="ARBA" id="ARBA00004496"/>
    </source>
</evidence>
<evidence type="ECO:0000256" key="4">
    <source>
        <dbReference type="ARBA" id="ARBA00022490"/>
    </source>
</evidence>
<dbReference type="OrthoDB" id="31005at2759"/>
<dbReference type="CTD" id="20217209"/>
<evidence type="ECO:0000313" key="8">
    <source>
        <dbReference type="EnsemblMetazoa" id="HelroP91227"/>
    </source>
</evidence>
<dbReference type="CDD" id="cd14820">
    <property type="entry name" value="TRAX"/>
    <property type="match status" value="1"/>
</dbReference>
<dbReference type="SUPFAM" id="SSF74784">
    <property type="entry name" value="Translin"/>
    <property type="match status" value="1"/>
</dbReference>
<dbReference type="PANTHER" id="PTHR10741">
    <property type="entry name" value="TRANSLIN AND TRANSLIN ASSOCIATED PROTEIN X"/>
    <property type="match status" value="1"/>
</dbReference>
<dbReference type="eggNOG" id="KOG3066">
    <property type="taxonomic scope" value="Eukaryota"/>
</dbReference>
<dbReference type="GO" id="GO:0005737">
    <property type="term" value="C:cytoplasm"/>
    <property type="evidence" value="ECO:0000318"/>
    <property type="project" value="GO_Central"/>
</dbReference>
<evidence type="ECO:0000313" key="9">
    <source>
        <dbReference type="Proteomes" id="UP000015101"/>
    </source>
</evidence>
<dbReference type="GO" id="GO:0005634">
    <property type="term" value="C:nucleus"/>
    <property type="evidence" value="ECO:0000318"/>
    <property type="project" value="GO_Central"/>
</dbReference>
<dbReference type="HOGENOM" id="CLU_067225_1_0_1"/>
<gene>
    <name evidence="8" type="primary">20217209</name>
    <name evidence="7" type="ORF">HELRODRAFT_91227</name>
</gene>
<dbReference type="InParanoid" id="T1G812"/>
<dbReference type="InterPro" id="IPR002848">
    <property type="entry name" value="Translin_fam"/>
</dbReference>
<reference evidence="8" key="3">
    <citation type="submission" date="2015-06" db="UniProtKB">
        <authorList>
            <consortium name="EnsemblMetazoa"/>
        </authorList>
    </citation>
    <scope>IDENTIFICATION</scope>
</reference>
<name>T1G812_HELRO</name>
<dbReference type="GO" id="GO:0046872">
    <property type="term" value="F:metal ion binding"/>
    <property type="evidence" value="ECO:0007669"/>
    <property type="project" value="UniProtKB-KW"/>
</dbReference>
<protein>
    <recommendedName>
        <fullName evidence="10">Translin-associated protein X</fullName>
    </recommendedName>
</protein>
<dbReference type="EMBL" id="KB097792">
    <property type="protein sequence ID" value="ESN89932.1"/>
    <property type="molecule type" value="Genomic_DNA"/>
</dbReference>
<dbReference type="InterPro" id="IPR016068">
    <property type="entry name" value="Translin_N"/>
</dbReference>
<proteinExistence type="inferred from homology"/>
<dbReference type="OMA" id="DTCMETC"/>
<dbReference type="GO" id="GO:0003723">
    <property type="term" value="F:RNA binding"/>
    <property type="evidence" value="ECO:0000318"/>
    <property type="project" value="GO_Central"/>
</dbReference>
<dbReference type="InterPro" id="IPR016069">
    <property type="entry name" value="Translin_C"/>
</dbReference>
<dbReference type="Gene3D" id="1.20.58.190">
    <property type="entry name" value="Translin, domain 1"/>
    <property type="match status" value="1"/>
</dbReference>
<dbReference type="AlphaFoldDB" id="T1G812"/>
<evidence type="ECO:0000256" key="6">
    <source>
        <dbReference type="PIRSR" id="PIRSR602848-1"/>
    </source>
</evidence>
<dbReference type="InterPro" id="IPR036081">
    <property type="entry name" value="Translin_sf"/>
</dbReference>
<dbReference type="GeneID" id="20217209"/>
<sequence length="243" mass="28371">MKSYFENYRDILDDRNDRYEKLVKLSRDVTIESKRLIFLLQRSCDIEKNDRDIKYKLKILVEKWKLISSELNGDQKCYEYLRAYSPGLQEYIEALLFHHFKQHRCLLNLQEIQNHLIFIQGFDDSSKETQLSSSGRILVSPNDYLLGVADFTGEVMRYCISTMGKNDINTSQEICEFLRSLFDSFVSLHGASKYLSKKVDVMQQSLLKVESALYTLKIRGSELPAEHLLTTLNSIPLCQNEDE</sequence>
<organism evidence="8 9">
    <name type="scientific">Helobdella robusta</name>
    <name type="common">Californian leech</name>
    <dbReference type="NCBI Taxonomy" id="6412"/>
    <lineage>
        <taxon>Eukaryota</taxon>
        <taxon>Metazoa</taxon>
        <taxon>Spiralia</taxon>
        <taxon>Lophotrochozoa</taxon>
        <taxon>Annelida</taxon>
        <taxon>Clitellata</taxon>
        <taxon>Hirudinea</taxon>
        <taxon>Rhynchobdellida</taxon>
        <taxon>Glossiphoniidae</taxon>
        <taxon>Helobdella</taxon>
    </lineage>
</organism>
<dbReference type="GO" id="GO:0004521">
    <property type="term" value="F:RNA endonuclease activity"/>
    <property type="evidence" value="ECO:0000318"/>
    <property type="project" value="GO_Central"/>
</dbReference>
<dbReference type="GO" id="GO:0043565">
    <property type="term" value="F:sequence-specific DNA binding"/>
    <property type="evidence" value="ECO:0007669"/>
    <property type="project" value="InterPro"/>
</dbReference>